<sequence length="50" mass="5715">MIIKVFYSANVLVFEHLPLENVTSLFKISSTLAVDFVQNLSRININQSFL</sequence>
<dbReference type="AlphaFoldDB" id="A0AAX3W8F2"/>
<dbReference type="RefSeq" id="WP_282862924.1">
    <property type="nucleotide sequence ID" value="NZ_CP118848.1"/>
</dbReference>
<evidence type="ECO:0000313" key="2">
    <source>
        <dbReference type="Proteomes" id="UP001223261"/>
    </source>
</evidence>
<reference evidence="1" key="1">
    <citation type="journal article" date="2023" name="Antibiotics">
        <title>Prevalence and Molecular Characterization of Methicillin-Resistant Staphylococci (MRS) and Mammaliicocci (MRM) in Dromedary Camels from Algeria: First Detection of SCCmec-mecC Hybrid in Methicillin-Resistant Mammaliicoccus lentus.</title>
        <authorList>
            <person name="Belhout C."/>
            <person name="Boyen F."/>
            <person name="Vereecke N."/>
            <person name="Theuns S."/>
            <person name="Taibi N."/>
            <person name="Stegger M."/>
            <person name="de la Fe-Rodriguez P.Y."/>
            <person name="Bouayad L."/>
            <person name="Elgroud R."/>
            <person name="Butaye P."/>
        </authorList>
    </citation>
    <scope>NUCLEOTIDE SEQUENCE</scope>
    <source>
        <strain evidence="1">7048</strain>
    </source>
</reference>
<name>A0AAX3W8F2_MAMLE</name>
<accession>A0AAX3W8F2</accession>
<dbReference type="Proteomes" id="UP001223261">
    <property type="component" value="Chromosome"/>
</dbReference>
<proteinExistence type="predicted"/>
<evidence type="ECO:0000313" key="1">
    <source>
        <dbReference type="EMBL" id="WHI61397.1"/>
    </source>
</evidence>
<gene>
    <name evidence="1" type="ORF">PYH69_07150</name>
</gene>
<organism evidence="1 2">
    <name type="scientific">Mammaliicoccus lentus</name>
    <name type="common">Staphylococcus lentus</name>
    <dbReference type="NCBI Taxonomy" id="42858"/>
    <lineage>
        <taxon>Bacteria</taxon>
        <taxon>Bacillati</taxon>
        <taxon>Bacillota</taxon>
        <taxon>Bacilli</taxon>
        <taxon>Bacillales</taxon>
        <taxon>Staphylococcaceae</taxon>
        <taxon>Mammaliicoccus</taxon>
    </lineage>
</organism>
<dbReference type="EMBL" id="CP118848">
    <property type="protein sequence ID" value="WHI61397.1"/>
    <property type="molecule type" value="Genomic_DNA"/>
</dbReference>
<protein>
    <submittedName>
        <fullName evidence="1">Uncharacterized protein</fullName>
    </submittedName>
</protein>